<dbReference type="Pfam" id="PF13419">
    <property type="entry name" value="HAD_2"/>
    <property type="match status" value="1"/>
</dbReference>
<proteinExistence type="predicted"/>
<dbReference type="PANTHER" id="PTHR43434">
    <property type="entry name" value="PHOSPHOGLYCOLATE PHOSPHATASE"/>
    <property type="match status" value="1"/>
</dbReference>
<dbReference type="InterPro" id="IPR023214">
    <property type="entry name" value="HAD_sf"/>
</dbReference>
<dbReference type="InterPro" id="IPR023198">
    <property type="entry name" value="PGP-like_dom2"/>
</dbReference>
<dbReference type="SFLD" id="SFLDS00003">
    <property type="entry name" value="Haloacid_Dehalogenase"/>
    <property type="match status" value="1"/>
</dbReference>
<protein>
    <submittedName>
        <fullName evidence="1">HAD superfamily hydrolase</fullName>
    </submittedName>
</protein>
<name>A0A101FFG3_9THEO</name>
<evidence type="ECO:0000313" key="2">
    <source>
        <dbReference type="Proteomes" id="UP000053326"/>
    </source>
</evidence>
<dbReference type="SUPFAM" id="SSF56784">
    <property type="entry name" value="HAD-like"/>
    <property type="match status" value="1"/>
</dbReference>
<dbReference type="AlphaFoldDB" id="A0A101FFG3"/>
<reference evidence="2" key="1">
    <citation type="journal article" date="2015" name="MBio">
        <title>Genome-Resolved Metagenomic Analysis Reveals Roles for Candidate Phyla and Other Microbial Community Members in Biogeochemical Transformations in Oil Reservoirs.</title>
        <authorList>
            <person name="Hu P."/>
            <person name="Tom L."/>
            <person name="Singh A."/>
            <person name="Thomas B.C."/>
            <person name="Baker B.J."/>
            <person name="Piceno Y.M."/>
            <person name="Andersen G.L."/>
            <person name="Banfield J.F."/>
        </authorList>
    </citation>
    <scope>NUCLEOTIDE SEQUENCE [LARGE SCALE GENOMIC DNA]</scope>
</reference>
<dbReference type="Proteomes" id="UP000053326">
    <property type="component" value="Unassembled WGS sequence"/>
</dbReference>
<dbReference type="InterPro" id="IPR036412">
    <property type="entry name" value="HAD-like_sf"/>
</dbReference>
<dbReference type="EMBL" id="LGFO01000177">
    <property type="protein sequence ID" value="KUK36049.1"/>
    <property type="molecule type" value="Genomic_DNA"/>
</dbReference>
<comment type="caution">
    <text evidence="1">The sequence shown here is derived from an EMBL/GenBank/DDBJ whole genome shotgun (WGS) entry which is preliminary data.</text>
</comment>
<keyword evidence="1" id="KW-0378">Hydrolase</keyword>
<dbReference type="Gene3D" id="3.40.50.1000">
    <property type="entry name" value="HAD superfamily/HAD-like"/>
    <property type="match status" value="1"/>
</dbReference>
<dbReference type="GO" id="GO:0008967">
    <property type="term" value="F:phosphoglycolate phosphatase activity"/>
    <property type="evidence" value="ECO:0007669"/>
    <property type="project" value="TreeGrafter"/>
</dbReference>
<dbReference type="GO" id="GO:0006281">
    <property type="term" value="P:DNA repair"/>
    <property type="evidence" value="ECO:0007669"/>
    <property type="project" value="TreeGrafter"/>
</dbReference>
<dbReference type="GO" id="GO:0005829">
    <property type="term" value="C:cytosol"/>
    <property type="evidence" value="ECO:0007669"/>
    <property type="project" value="TreeGrafter"/>
</dbReference>
<evidence type="ECO:0000313" key="1">
    <source>
        <dbReference type="EMBL" id="KUK36049.1"/>
    </source>
</evidence>
<dbReference type="PANTHER" id="PTHR43434:SF13">
    <property type="entry name" value="PHOSPHOGLYCOLATE PHOSPHATASE"/>
    <property type="match status" value="1"/>
</dbReference>
<accession>A0A101FFG3</accession>
<sequence length="217" mass="24437">MGLAMFDYDGVIVDSFDQVARDFAEACRANGFYGINTKEDLAILHDGNCYEQMMKLGLPEWKVDKIIRDYEAIAGNHLEEIPLFEGMAEALRLIAGRHKIVIITSNISEQVRNVLKKRGITCVEDVIGAELEKSKVKKIRRVMQLYSVFPAYYIGDTVGDIIEGREAGVLTVGVAWGWHDREKLESVSPDYLVSTPQELAAVLCSRPEREQNNGRRD</sequence>
<gene>
    <name evidence="1" type="ORF">XD66_1241</name>
</gene>
<dbReference type="SFLD" id="SFLDG01129">
    <property type="entry name" value="C1.5:_HAD__Beta-PGM__Phosphata"/>
    <property type="match status" value="1"/>
</dbReference>
<dbReference type="InterPro" id="IPR041492">
    <property type="entry name" value="HAD_2"/>
</dbReference>
<dbReference type="Gene3D" id="1.10.150.240">
    <property type="entry name" value="Putative phosphatase, domain 2"/>
    <property type="match status" value="1"/>
</dbReference>
<organism evidence="1 2">
    <name type="scientific">Thermacetogenium phaeum</name>
    <dbReference type="NCBI Taxonomy" id="85874"/>
    <lineage>
        <taxon>Bacteria</taxon>
        <taxon>Bacillati</taxon>
        <taxon>Bacillota</taxon>
        <taxon>Clostridia</taxon>
        <taxon>Thermoanaerobacterales</taxon>
        <taxon>Thermoanaerobacteraceae</taxon>
        <taxon>Thermacetogenium</taxon>
    </lineage>
</organism>
<dbReference type="InterPro" id="IPR050155">
    <property type="entry name" value="HAD-like_hydrolase_sf"/>
</dbReference>